<reference evidence="1" key="1">
    <citation type="journal article" date="2021" name="Proc. Natl. Acad. Sci. U.S.A.">
        <title>A Catalog of Tens of Thousands of Viruses from Human Metagenomes Reveals Hidden Associations with Chronic Diseases.</title>
        <authorList>
            <person name="Tisza M.J."/>
            <person name="Buck C.B."/>
        </authorList>
    </citation>
    <scope>NUCLEOTIDE SEQUENCE</scope>
    <source>
        <strain evidence="1">CtkfK18</strain>
    </source>
</reference>
<protein>
    <submittedName>
        <fullName evidence="1">Uncharacterized protein</fullName>
    </submittedName>
</protein>
<proteinExistence type="predicted"/>
<dbReference type="EMBL" id="BK016265">
    <property type="protein sequence ID" value="DAG06039.1"/>
    <property type="molecule type" value="Genomic_DNA"/>
</dbReference>
<accession>A0A8S5VHH3</accession>
<evidence type="ECO:0000313" key="1">
    <source>
        <dbReference type="EMBL" id="DAG06039.1"/>
    </source>
</evidence>
<sequence>MMNKIVICTVKSALWDILKPTMQFQDELNAINKNIKTFKKFFKTTDYEYIEPDLIQTVDKTYMDIETIPDCILRDKLYFYREQYVDESANLLSTTDVFTLEFLKENRYLLNFSIGNIYINAVYLSYILEQIIRNNIDDLVYMLYYHHYYIWDDNFRRFPVSKYDEMKYDIERDYFRDIIMLFLQNYKKSSYKNKCITELQKMFIGMPTRYYNRIIELITENEAYFKQIKLTVNILKGVNKNGKYKKR</sequence>
<name>A0A8S5VHH3_9CAUD</name>
<organism evidence="1">
    <name type="scientific">Myoviridae sp. ctkfK18</name>
    <dbReference type="NCBI Taxonomy" id="2825165"/>
    <lineage>
        <taxon>Viruses</taxon>
        <taxon>Duplodnaviria</taxon>
        <taxon>Heunggongvirae</taxon>
        <taxon>Uroviricota</taxon>
        <taxon>Caudoviricetes</taxon>
    </lineage>
</organism>